<evidence type="ECO:0000256" key="3">
    <source>
        <dbReference type="ARBA" id="ARBA00023125"/>
    </source>
</evidence>
<dbReference type="InterPro" id="IPR013572">
    <property type="entry name" value="Tscrpt_reg_MAATS_C"/>
</dbReference>
<dbReference type="Pfam" id="PF00440">
    <property type="entry name" value="TetR_N"/>
    <property type="match status" value="1"/>
</dbReference>
<evidence type="ECO:0000313" key="7">
    <source>
        <dbReference type="EMBL" id="GLR25411.1"/>
    </source>
</evidence>
<dbReference type="InterPro" id="IPR023772">
    <property type="entry name" value="DNA-bd_HTH_TetR-type_CS"/>
</dbReference>
<gene>
    <name evidence="7" type="ORF">GCM10007875_04990</name>
</gene>
<dbReference type="PROSITE" id="PS50977">
    <property type="entry name" value="HTH_TETR_2"/>
    <property type="match status" value="1"/>
</dbReference>
<dbReference type="InterPro" id="IPR050109">
    <property type="entry name" value="HTH-type_TetR-like_transc_reg"/>
</dbReference>
<feature type="DNA-binding region" description="H-T-H motif" evidence="5">
    <location>
        <begin position="33"/>
        <end position="52"/>
    </location>
</feature>
<dbReference type="Proteomes" id="UP001156664">
    <property type="component" value="Unassembled WGS sequence"/>
</dbReference>
<dbReference type="PANTHER" id="PTHR30055:SF240">
    <property type="entry name" value="HTH-TYPE TRANSCRIPTIONAL REGULATOR ACRR"/>
    <property type="match status" value="1"/>
</dbReference>
<evidence type="ECO:0000259" key="6">
    <source>
        <dbReference type="PROSITE" id="PS50977"/>
    </source>
</evidence>
<keyword evidence="8" id="KW-1185">Reference proteome</keyword>
<keyword evidence="2" id="KW-0805">Transcription regulation</keyword>
<evidence type="ECO:0000256" key="4">
    <source>
        <dbReference type="ARBA" id="ARBA00023163"/>
    </source>
</evidence>
<dbReference type="Pfam" id="PF08361">
    <property type="entry name" value="TetR_C_2"/>
    <property type="match status" value="1"/>
</dbReference>
<dbReference type="Gene3D" id="1.10.357.10">
    <property type="entry name" value="Tetracycline Repressor, domain 2"/>
    <property type="match status" value="1"/>
</dbReference>
<evidence type="ECO:0000256" key="1">
    <source>
        <dbReference type="ARBA" id="ARBA00022491"/>
    </source>
</evidence>
<comment type="caution">
    <text evidence="7">The sequence shown here is derived from an EMBL/GenBank/DDBJ whole genome shotgun (WGS) entry which is preliminary data.</text>
</comment>
<accession>A0ABQ5YNC0</accession>
<proteinExistence type="predicted"/>
<dbReference type="SUPFAM" id="SSF48498">
    <property type="entry name" value="Tetracyclin repressor-like, C-terminal domain"/>
    <property type="match status" value="1"/>
</dbReference>
<dbReference type="PANTHER" id="PTHR30055">
    <property type="entry name" value="HTH-TYPE TRANSCRIPTIONAL REGULATOR RUTR"/>
    <property type="match status" value="1"/>
</dbReference>
<sequence length="206" mass="23343">MARKTREEALETRNLILDTAEAVFSERGVSRTSLNEIARSAGLTRGAIYWHFKNKADLFEAMMQRVFLPMEEFAQESAQATEANPLDRIRNTALQVADMMVNEERARRVFEIVMHKMELVDDMLPMRDRHLHGRNECIGKVESDFQVALSRNLLKSHVKPHEAAIGLHAILDGLIANWVLEPAAFDLQAQARFTIDAFLAGLTSQP</sequence>
<dbReference type="InterPro" id="IPR001647">
    <property type="entry name" value="HTH_TetR"/>
</dbReference>
<keyword evidence="4" id="KW-0804">Transcription</keyword>
<dbReference type="InterPro" id="IPR036271">
    <property type="entry name" value="Tet_transcr_reg_TetR-rel_C_sf"/>
</dbReference>
<dbReference type="SUPFAM" id="SSF46689">
    <property type="entry name" value="Homeodomain-like"/>
    <property type="match status" value="1"/>
</dbReference>
<name>A0ABQ5YNC0_9BURK</name>
<dbReference type="InterPro" id="IPR009057">
    <property type="entry name" value="Homeodomain-like_sf"/>
</dbReference>
<keyword evidence="1" id="KW-0678">Repressor</keyword>
<evidence type="ECO:0000256" key="2">
    <source>
        <dbReference type="ARBA" id="ARBA00023015"/>
    </source>
</evidence>
<dbReference type="PRINTS" id="PR00455">
    <property type="entry name" value="HTHTETR"/>
</dbReference>
<protein>
    <submittedName>
        <fullName evidence="7">TetR family transcriptional regulator</fullName>
    </submittedName>
</protein>
<feature type="domain" description="HTH tetR-type" evidence="6">
    <location>
        <begin position="10"/>
        <end position="70"/>
    </location>
</feature>
<evidence type="ECO:0000313" key="8">
    <source>
        <dbReference type="Proteomes" id="UP001156664"/>
    </source>
</evidence>
<dbReference type="EMBL" id="BSOJ01000006">
    <property type="protein sequence ID" value="GLR25411.1"/>
    <property type="molecule type" value="Genomic_DNA"/>
</dbReference>
<reference evidence="8" key="1">
    <citation type="journal article" date="2019" name="Int. J. Syst. Evol. Microbiol.">
        <title>The Global Catalogue of Microorganisms (GCM) 10K type strain sequencing project: providing services to taxonomists for standard genome sequencing and annotation.</title>
        <authorList>
            <consortium name="The Broad Institute Genomics Platform"/>
            <consortium name="The Broad Institute Genome Sequencing Center for Infectious Disease"/>
            <person name="Wu L."/>
            <person name="Ma J."/>
        </authorList>
    </citation>
    <scope>NUCLEOTIDE SEQUENCE [LARGE SCALE GENOMIC DNA]</scope>
    <source>
        <strain evidence="8">NBRC 105857</strain>
    </source>
</reference>
<evidence type="ECO:0000256" key="5">
    <source>
        <dbReference type="PROSITE-ProRule" id="PRU00335"/>
    </source>
</evidence>
<dbReference type="RefSeq" id="WP_284279759.1">
    <property type="nucleotide sequence ID" value="NZ_BSOJ01000006.1"/>
</dbReference>
<keyword evidence="3 5" id="KW-0238">DNA-binding</keyword>
<dbReference type="PROSITE" id="PS01081">
    <property type="entry name" value="HTH_TETR_1"/>
    <property type="match status" value="1"/>
</dbReference>
<organism evidence="7 8">
    <name type="scientific">Limnobacter litoralis</name>
    <dbReference type="NCBI Taxonomy" id="481366"/>
    <lineage>
        <taxon>Bacteria</taxon>
        <taxon>Pseudomonadati</taxon>
        <taxon>Pseudomonadota</taxon>
        <taxon>Betaproteobacteria</taxon>
        <taxon>Burkholderiales</taxon>
        <taxon>Burkholderiaceae</taxon>
        <taxon>Limnobacter</taxon>
    </lineage>
</organism>